<accession>A0A068Y5B0</accession>
<keyword evidence="9" id="KW-0808">Transferase</keyword>
<evidence type="ECO:0000256" key="8">
    <source>
        <dbReference type="SAM" id="SignalP"/>
    </source>
</evidence>
<feature type="signal peptide" evidence="8">
    <location>
        <begin position="1"/>
        <end position="18"/>
    </location>
</feature>
<keyword evidence="10" id="KW-1185">Reference proteome</keyword>
<evidence type="ECO:0000313" key="10">
    <source>
        <dbReference type="Proteomes" id="UP000017246"/>
    </source>
</evidence>
<keyword evidence="6" id="KW-0325">Glycoprotein</keyword>
<sequence length="306" mass="32843">MSAGLAFVVLLLSPLALAGTNTTVDEITSVRLTTTITNTTTTFGPTTTPSPNGVPKFVLFCNDVASVIIQAGMELFVPYFDDKSSRIKSLVINESAVADVSCGDEVETITFRWVPGASQISFNLTMIVQKLPSSPSKIGGSFIRTINFDYFVSEDVFPHANKTGPVSVSVNGSFFETPGAMGFTCTPQQNISLAEAVIFGVSSLHLETFRNSTSSDFIEKALDCMDIPAPNKVVPIIVGVSAAILILLAIVVFLIKPLSIASSGQSSSSLSLFFLLADFDTSNFCANFMTFNSRDFYTRIIVLNVF</sequence>
<dbReference type="OrthoDB" id="6232933at2759"/>
<keyword evidence="9" id="KW-0418">Kinase</keyword>
<feature type="transmembrane region" description="Helical" evidence="7">
    <location>
        <begin position="233"/>
        <end position="255"/>
    </location>
</feature>
<dbReference type="EMBL" id="LN902843">
    <property type="protein sequence ID" value="CDS37447.1"/>
    <property type="molecule type" value="Genomic_DNA"/>
</dbReference>
<dbReference type="Proteomes" id="UP000017246">
    <property type="component" value="Unassembled WGS sequence"/>
</dbReference>
<dbReference type="STRING" id="6211.A0A068Y5B0"/>
<reference evidence="9" key="2">
    <citation type="submission" date="2015-11" db="EMBL/GenBank/DDBJ databases">
        <authorList>
            <person name="Zhang Y."/>
            <person name="Guo Z."/>
        </authorList>
    </citation>
    <scope>NUCLEOTIDE SEQUENCE</scope>
</reference>
<evidence type="ECO:0000256" key="5">
    <source>
        <dbReference type="ARBA" id="ARBA00023136"/>
    </source>
</evidence>
<name>A0A068Y5B0_ECHMU</name>
<dbReference type="GO" id="GO:0005765">
    <property type="term" value="C:lysosomal membrane"/>
    <property type="evidence" value="ECO:0007669"/>
    <property type="project" value="TreeGrafter"/>
</dbReference>
<comment type="subcellular location">
    <subcellularLocation>
        <location evidence="1">Cell membrane</location>
        <topology evidence="1">Single-pass type I membrane protein</topology>
    </subcellularLocation>
</comment>
<keyword evidence="5 7" id="KW-0472">Membrane</keyword>
<organism evidence="9 10">
    <name type="scientific">Echinococcus multilocularis</name>
    <name type="common">Fox tapeworm</name>
    <dbReference type="NCBI Taxonomy" id="6211"/>
    <lineage>
        <taxon>Eukaryota</taxon>
        <taxon>Metazoa</taxon>
        <taxon>Spiralia</taxon>
        <taxon>Lophotrochozoa</taxon>
        <taxon>Platyhelminthes</taxon>
        <taxon>Cestoda</taxon>
        <taxon>Eucestoda</taxon>
        <taxon>Cyclophyllidea</taxon>
        <taxon>Taeniidae</taxon>
        <taxon>Echinococcus</taxon>
    </lineage>
</organism>
<keyword evidence="2 7" id="KW-0812">Transmembrane</keyword>
<dbReference type="PANTHER" id="PTHR11506">
    <property type="entry name" value="LYSOSOME-ASSOCIATED MEMBRANE GLYCOPROTEIN"/>
    <property type="match status" value="1"/>
</dbReference>
<dbReference type="GO" id="GO:0016301">
    <property type="term" value="F:kinase activity"/>
    <property type="evidence" value="ECO:0007669"/>
    <property type="project" value="UniProtKB-KW"/>
</dbReference>
<dbReference type="InterPro" id="IPR002000">
    <property type="entry name" value="Lysosome-assoc_membr_glycop"/>
</dbReference>
<keyword evidence="4 7" id="KW-1133">Transmembrane helix</keyword>
<protein>
    <submittedName>
        <fullName evidence="9">Proto oncolocus tag tyrosine protein kinase receptor</fullName>
    </submittedName>
</protein>
<evidence type="ECO:0000313" key="9">
    <source>
        <dbReference type="EMBL" id="CDS37447.1"/>
    </source>
</evidence>
<keyword evidence="9" id="KW-0675">Receptor</keyword>
<dbReference type="OMA" id="CIMLQMA"/>
<dbReference type="GO" id="GO:0005886">
    <property type="term" value="C:plasma membrane"/>
    <property type="evidence" value="ECO:0007669"/>
    <property type="project" value="TreeGrafter"/>
</dbReference>
<dbReference type="Gene3D" id="2.40.160.110">
    <property type="match status" value="1"/>
</dbReference>
<reference evidence="9" key="1">
    <citation type="journal article" date="2013" name="Nature">
        <title>The genomes of four tapeworm species reveal adaptations to parasitism.</title>
        <authorList>
            <person name="Tsai I.J."/>
            <person name="Zarowiecki M."/>
            <person name="Holroyd N."/>
            <person name="Garciarrubio A."/>
            <person name="Sanchez-Flores A."/>
            <person name="Brooks K.L."/>
            <person name="Tracey A."/>
            <person name="Bobes R.J."/>
            <person name="Fragoso G."/>
            <person name="Sciutto E."/>
            <person name="Aslett M."/>
            <person name="Beasley H."/>
            <person name="Bennett H.M."/>
            <person name="Cai J."/>
            <person name="Camicia F."/>
            <person name="Clark R."/>
            <person name="Cucher M."/>
            <person name="De Silva N."/>
            <person name="Day T.A."/>
            <person name="Deplazes P."/>
            <person name="Estrada K."/>
            <person name="Fernandez C."/>
            <person name="Holland P.W."/>
            <person name="Hou J."/>
            <person name="Hu S."/>
            <person name="Huckvale T."/>
            <person name="Hung S.S."/>
            <person name="Kamenetzky L."/>
            <person name="Keane J.A."/>
            <person name="Kiss F."/>
            <person name="Koziol U."/>
            <person name="Lambert O."/>
            <person name="Liu K."/>
            <person name="Luo X."/>
            <person name="Luo Y."/>
            <person name="Macchiaroli N."/>
            <person name="Nichol S."/>
            <person name="Paps J."/>
            <person name="Parkinson J."/>
            <person name="Pouchkina-Stantcheva N."/>
            <person name="Riddiford N."/>
            <person name="Rosenzvit M."/>
            <person name="Salinas G."/>
            <person name="Wasmuth J.D."/>
            <person name="Zamanian M."/>
            <person name="Zheng Y."/>
            <person name="Cai X."/>
            <person name="Soberon X."/>
            <person name="Olson P.D."/>
            <person name="Laclette J.P."/>
            <person name="Brehm K."/>
            <person name="Berriman M."/>
            <person name="Garciarrubio A."/>
            <person name="Bobes R.J."/>
            <person name="Fragoso G."/>
            <person name="Sanchez-Flores A."/>
            <person name="Estrada K."/>
            <person name="Cevallos M.A."/>
            <person name="Morett E."/>
            <person name="Gonzalez V."/>
            <person name="Portillo T."/>
            <person name="Ochoa-Leyva A."/>
            <person name="Jose M.V."/>
            <person name="Sciutto E."/>
            <person name="Landa A."/>
            <person name="Jimenez L."/>
            <person name="Valdes V."/>
            <person name="Carrero J.C."/>
            <person name="Larralde C."/>
            <person name="Morales-Montor J."/>
            <person name="Limon-Lason J."/>
            <person name="Soberon X."/>
            <person name="Laclette J.P."/>
        </authorList>
    </citation>
    <scope>NUCLEOTIDE SEQUENCE [LARGE SCALE GENOMIC DNA]</scope>
</reference>
<proteinExistence type="predicted"/>
<dbReference type="GO" id="GO:0072594">
    <property type="term" value="P:establishment of protein localization to organelle"/>
    <property type="evidence" value="ECO:0007669"/>
    <property type="project" value="TreeGrafter"/>
</dbReference>
<evidence type="ECO:0000256" key="6">
    <source>
        <dbReference type="ARBA" id="ARBA00023180"/>
    </source>
</evidence>
<evidence type="ECO:0000256" key="3">
    <source>
        <dbReference type="ARBA" id="ARBA00022729"/>
    </source>
</evidence>
<dbReference type="PANTHER" id="PTHR11506:SF35">
    <property type="entry name" value="LYSOSOME-ASSOCIATED MEMBRANE GLYCOPROTEIN 5"/>
    <property type="match status" value="1"/>
</dbReference>
<evidence type="ECO:0000256" key="2">
    <source>
        <dbReference type="ARBA" id="ARBA00022692"/>
    </source>
</evidence>
<evidence type="ECO:0000256" key="7">
    <source>
        <dbReference type="SAM" id="Phobius"/>
    </source>
</evidence>
<dbReference type="AlphaFoldDB" id="A0A068Y5B0"/>
<gene>
    <name evidence="9" type="ORF">EmuJ_000469100</name>
</gene>
<dbReference type="GO" id="GO:0031902">
    <property type="term" value="C:late endosome membrane"/>
    <property type="evidence" value="ECO:0007669"/>
    <property type="project" value="TreeGrafter"/>
</dbReference>
<feature type="chain" id="PRO_5009741545" evidence="8">
    <location>
        <begin position="19"/>
        <end position="306"/>
    </location>
</feature>
<evidence type="ECO:0000256" key="1">
    <source>
        <dbReference type="ARBA" id="ARBA00004251"/>
    </source>
</evidence>
<evidence type="ECO:0000256" key="4">
    <source>
        <dbReference type="ARBA" id="ARBA00022989"/>
    </source>
</evidence>
<keyword evidence="3 8" id="KW-0732">Signal</keyword>